<keyword evidence="2" id="KW-1133">Transmembrane helix</keyword>
<accession>A0A5C5UFD2</accession>
<gene>
    <name evidence="3" type="ORF">FRX94_08120</name>
</gene>
<evidence type="ECO:0000313" key="3">
    <source>
        <dbReference type="EMBL" id="TWT24527.1"/>
    </source>
</evidence>
<feature type="transmembrane region" description="Helical" evidence="2">
    <location>
        <begin position="88"/>
        <end position="108"/>
    </location>
</feature>
<dbReference type="RefSeq" id="WP_146324626.1">
    <property type="nucleotide sequence ID" value="NZ_BAABLR010000070.1"/>
</dbReference>
<feature type="transmembrane region" description="Helical" evidence="2">
    <location>
        <begin position="161"/>
        <end position="179"/>
    </location>
</feature>
<protein>
    <submittedName>
        <fullName evidence="3">Uncharacterized protein</fullName>
    </submittedName>
</protein>
<evidence type="ECO:0000313" key="4">
    <source>
        <dbReference type="Proteomes" id="UP000320791"/>
    </source>
</evidence>
<feature type="transmembrane region" description="Helical" evidence="2">
    <location>
        <begin position="120"/>
        <end position="141"/>
    </location>
</feature>
<keyword evidence="4" id="KW-1185">Reference proteome</keyword>
<keyword evidence="2" id="KW-0812">Transmembrane</keyword>
<feature type="region of interest" description="Disordered" evidence="1">
    <location>
        <begin position="1"/>
        <end position="77"/>
    </location>
</feature>
<dbReference type="OrthoDB" id="4424930at2"/>
<name>A0A5C5UFD2_9CORY</name>
<proteinExistence type="predicted"/>
<dbReference type="EMBL" id="VOHM01000016">
    <property type="protein sequence ID" value="TWT24527.1"/>
    <property type="molecule type" value="Genomic_DNA"/>
</dbReference>
<evidence type="ECO:0000256" key="2">
    <source>
        <dbReference type="SAM" id="Phobius"/>
    </source>
</evidence>
<keyword evidence="2" id="KW-0472">Membrane</keyword>
<feature type="compositionally biased region" description="Gly residues" evidence="1">
    <location>
        <begin position="59"/>
        <end position="69"/>
    </location>
</feature>
<dbReference type="AlphaFoldDB" id="A0A5C5UFD2"/>
<organism evidence="3 4">
    <name type="scientific">Corynebacterium canis</name>
    <dbReference type="NCBI Taxonomy" id="679663"/>
    <lineage>
        <taxon>Bacteria</taxon>
        <taxon>Bacillati</taxon>
        <taxon>Actinomycetota</taxon>
        <taxon>Actinomycetes</taxon>
        <taxon>Mycobacteriales</taxon>
        <taxon>Corynebacteriaceae</taxon>
        <taxon>Corynebacterium</taxon>
    </lineage>
</organism>
<reference evidence="3 4" key="1">
    <citation type="submission" date="2019-08" db="EMBL/GenBank/DDBJ databases">
        <authorList>
            <person name="Lei W."/>
        </authorList>
    </citation>
    <scope>NUCLEOTIDE SEQUENCE [LARGE SCALE GENOMIC DNA]</scope>
    <source>
        <strain evidence="3 4">CCUG 58627</strain>
    </source>
</reference>
<sequence length="188" mass="19328">MPQQDPQFGGFGTPPDPNKGSLPEFGGASSPFGNGGGFAPQPQPPVQRPQFEAPPSGPNGAGGPSGPSGAGPAAPAMPIRSTSAPLQALIPSMVMALVSLVLSATITFGDSTPTEFFFRVFSVTAWAAAGVFGVTMLGLFFNADNRKRAEGFYSVLGWKSAVYWATVGGLLLGIVWSAIEIGQWVGKL</sequence>
<comment type="caution">
    <text evidence="3">The sequence shown here is derived from an EMBL/GenBank/DDBJ whole genome shotgun (WGS) entry which is preliminary data.</text>
</comment>
<evidence type="ECO:0000256" key="1">
    <source>
        <dbReference type="SAM" id="MobiDB-lite"/>
    </source>
</evidence>
<dbReference type="Proteomes" id="UP000320791">
    <property type="component" value="Unassembled WGS sequence"/>
</dbReference>